<feature type="transmembrane region" description="Helical" evidence="1">
    <location>
        <begin position="282"/>
        <end position="300"/>
    </location>
</feature>
<dbReference type="PANTHER" id="PTHR23028:SF131">
    <property type="entry name" value="BLR2367 PROTEIN"/>
    <property type="match status" value="1"/>
</dbReference>
<feature type="transmembrane region" description="Helical" evidence="1">
    <location>
        <begin position="57"/>
        <end position="75"/>
    </location>
</feature>
<feature type="transmembrane region" description="Helical" evidence="1">
    <location>
        <begin position="229"/>
        <end position="245"/>
    </location>
</feature>
<dbReference type="InterPro" id="IPR002656">
    <property type="entry name" value="Acyl_transf_3_dom"/>
</dbReference>
<protein>
    <submittedName>
        <fullName evidence="3">Peptidoglycan/LPS O-acetylase OafA/YrhL</fullName>
    </submittedName>
</protein>
<dbReference type="RefSeq" id="WP_246225180.1">
    <property type="nucleotide sequence ID" value="NZ_JAASQI010000003.1"/>
</dbReference>
<feature type="transmembrane region" description="Helical" evidence="1">
    <location>
        <begin position="178"/>
        <end position="198"/>
    </location>
</feature>
<keyword evidence="1" id="KW-0472">Membrane</keyword>
<dbReference type="PANTHER" id="PTHR23028">
    <property type="entry name" value="ACETYLTRANSFERASE"/>
    <property type="match status" value="1"/>
</dbReference>
<dbReference type="Proteomes" id="UP001429580">
    <property type="component" value="Unassembled WGS sequence"/>
</dbReference>
<evidence type="ECO:0000313" key="3">
    <source>
        <dbReference type="EMBL" id="NIJ57701.1"/>
    </source>
</evidence>
<feature type="transmembrane region" description="Helical" evidence="1">
    <location>
        <begin position="204"/>
        <end position="222"/>
    </location>
</feature>
<keyword evidence="1" id="KW-0812">Transmembrane</keyword>
<comment type="caution">
    <text evidence="3">The sequence shown here is derived from an EMBL/GenBank/DDBJ whole genome shotgun (WGS) entry which is preliminary data.</text>
</comment>
<proteinExistence type="predicted"/>
<feature type="transmembrane region" description="Helical" evidence="1">
    <location>
        <begin position="257"/>
        <end position="275"/>
    </location>
</feature>
<feature type="transmembrane region" description="Helical" evidence="1">
    <location>
        <begin position="320"/>
        <end position="341"/>
    </location>
</feature>
<dbReference type="Pfam" id="PF01757">
    <property type="entry name" value="Acyl_transf_3"/>
    <property type="match status" value="1"/>
</dbReference>
<accession>A0ABX0UXN3</accession>
<gene>
    <name evidence="3" type="ORF">FHS82_001537</name>
</gene>
<dbReference type="EMBL" id="JAASQI010000003">
    <property type="protein sequence ID" value="NIJ57701.1"/>
    <property type="molecule type" value="Genomic_DNA"/>
</dbReference>
<feature type="transmembrane region" description="Helical" evidence="1">
    <location>
        <begin position="20"/>
        <end position="37"/>
    </location>
</feature>
<evidence type="ECO:0000256" key="1">
    <source>
        <dbReference type="SAM" id="Phobius"/>
    </source>
</evidence>
<evidence type="ECO:0000259" key="2">
    <source>
        <dbReference type="Pfam" id="PF01757"/>
    </source>
</evidence>
<organism evidence="3 4">
    <name type="scientific">Pseudochelatococcus lubricantis</name>
    <dbReference type="NCBI Taxonomy" id="1538102"/>
    <lineage>
        <taxon>Bacteria</taxon>
        <taxon>Pseudomonadati</taxon>
        <taxon>Pseudomonadota</taxon>
        <taxon>Alphaproteobacteria</taxon>
        <taxon>Hyphomicrobiales</taxon>
        <taxon>Chelatococcaceae</taxon>
        <taxon>Pseudochelatococcus</taxon>
    </lineage>
</organism>
<reference evidence="3 4" key="1">
    <citation type="submission" date="2020-03" db="EMBL/GenBank/DDBJ databases">
        <title>Genomic Encyclopedia of Type Strains, Phase IV (KMG-IV): sequencing the most valuable type-strain genomes for metagenomic binning, comparative biology and taxonomic classification.</title>
        <authorList>
            <person name="Goeker M."/>
        </authorList>
    </citation>
    <scope>NUCLEOTIDE SEQUENCE [LARGE SCALE GENOMIC DNA]</scope>
    <source>
        <strain evidence="3 4">DSM 103870</strain>
    </source>
</reference>
<keyword evidence="4" id="KW-1185">Reference proteome</keyword>
<dbReference type="InterPro" id="IPR050879">
    <property type="entry name" value="Acyltransferase_3"/>
</dbReference>
<keyword evidence="1" id="KW-1133">Transmembrane helix</keyword>
<name>A0ABX0UXN3_9HYPH</name>
<evidence type="ECO:0000313" key="4">
    <source>
        <dbReference type="Proteomes" id="UP001429580"/>
    </source>
</evidence>
<sequence>MLLRMSPPGRGPAGTAQKLVLVQMLRAAAALFVVFHHAQFDAAHFAPQGGFTPSRALPWEAGVDIFFVISGFIIVHSSRRLFAAPGAGMTFLKRRLIRIVPLYWLASAAFLAVSLSLPAVLNSPRPGLSEVIASFLFWPYVNSAGVAQPMLSLGWTLNYEMAFYLVFALAIALPGRHAVLAVALFLSALVGLGTLVALPMPLAFWADSLVFEFVFGMGIALLREAGGRPGIVLRVVLFSAAIRMLQADLTQDDIVRAVAWGVPAAMLVMAAVYGPEPRHPPLLGRLIVLLGDASYALYLFHPFALRATRLILSGMDVGPWGYVAIALPMAMMLAVAVHLLIERPVMRGLRRLLSDGNGGEERERRR</sequence>
<feature type="transmembrane region" description="Helical" evidence="1">
    <location>
        <begin position="150"/>
        <end position="171"/>
    </location>
</feature>
<feature type="domain" description="Acyltransferase 3" evidence="2">
    <location>
        <begin position="24"/>
        <end position="337"/>
    </location>
</feature>
<feature type="transmembrane region" description="Helical" evidence="1">
    <location>
        <begin position="96"/>
        <end position="121"/>
    </location>
</feature>